<dbReference type="AlphaFoldDB" id="A0A7Z7QPQ5"/>
<keyword evidence="1" id="KW-0472">Membrane</keyword>
<evidence type="ECO:0000256" key="1">
    <source>
        <dbReference type="SAM" id="Phobius"/>
    </source>
</evidence>
<dbReference type="RefSeq" id="WP_228480272.1">
    <property type="nucleotide sequence ID" value="NZ_CALYJJ010000001.1"/>
</dbReference>
<protein>
    <submittedName>
        <fullName evidence="3">Uncharacterized protein</fullName>
    </submittedName>
</protein>
<dbReference type="EMBL" id="UHEF01000001">
    <property type="protein sequence ID" value="SUM88982.1"/>
    <property type="molecule type" value="Genomic_DNA"/>
</dbReference>
<accession>A0A7Z7QPQ5</accession>
<feature type="transmembrane region" description="Helical" evidence="1">
    <location>
        <begin position="79"/>
        <end position="101"/>
    </location>
</feature>
<reference evidence="3" key="1">
    <citation type="submission" date="2018-06" db="EMBL/GenBank/DDBJ databases">
        <authorList>
            <consortium name="Pathogen Informatics"/>
            <person name="Doyle S."/>
        </authorList>
    </citation>
    <scope>NUCLEOTIDE SEQUENCE [LARGE SCALE GENOMIC DNA]</scope>
    <source>
        <strain evidence="3">NCTC12218</strain>
    </source>
</reference>
<sequence length="104" mass="12019">MGEIIEYKEHLNEFNKTIPDAHDTMESRTNDSGGGNMNDFIKRDEFENFKTHLDSKFDRLIDKVDENRRELKDDMKHQTTVTISVISAIVTVIGVLVPVILHFI</sequence>
<gene>
    <name evidence="3" type="ORF">NCTC12218_01467</name>
</gene>
<dbReference type="Proteomes" id="UP000264146">
    <property type="component" value="Chromosome"/>
</dbReference>
<evidence type="ECO:0000313" key="2">
    <source>
        <dbReference type="EMBL" id="CAD7359805.1"/>
    </source>
</evidence>
<keyword evidence="1" id="KW-1133">Transmembrane helix</keyword>
<evidence type="ECO:0000313" key="3">
    <source>
        <dbReference type="EMBL" id="SUM88982.1"/>
    </source>
</evidence>
<keyword evidence="1" id="KW-0812">Transmembrane</keyword>
<proteinExistence type="predicted"/>
<organism evidence="3">
    <name type="scientific">Staphylococcus schleiferi</name>
    <dbReference type="NCBI Taxonomy" id="1295"/>
    <lineage>
        <taxon>Bacteria</taxon>
        <taxon>Bacillati</taxon>
        <taxon>Bacillota</taxon>
        <taxon>Bacilli</taxon>
        <taxon>Bacillales</taxon>
        <taxon>Staphylococcaceae</taxon>
        <taxon>Staphylococcus</taxon>
    </lineage>
</organism>
<name>A0A7Z7QPQ5_STASC</name>
<reference evidence="2 4" key="2">
    <citation type="submission" date="2020-11" db="EMBL/GenBank/DDBJ databases">
        <authorList>
            <consortium name="Pathogen Informatics"/>
        </authorList>
    </citation>
    <scope>NUCLEOTIDE SEQUENCE [LARGE SCALE GENOMIC DNA]</scope>
    <source>
        <strain evidence="2 4">NCTC12218</strain>
    </source>
</reference>
<evidence type="ECO:0000313" key="4">
    <source>
        <dbReference type="Proteomes" id="UP000264146"/>
    </source>
</evidence>
<dbReference type="EMBL" id="LR962863">
    <property type="protein sequence ID" value="CAD7359805.1"/>
    <property type="molecule type" value="Genomic_DNA"/>
</dbReference>